<evidence type="ECO:0000313" key="3">
    <source>
        <dbReference type="Proteomes" id="UP000693946"/>
    </source>
</evidence>
<organism evidence="2 3">
    <name type="scientific">Solea senegalensis</name>
    <name type="common">Senegalese sole</name>
    <dbReference type="NCBI Taxonomy" id="28829"/>
    <lineage>
        <taxon>Eukaryota</taxon>
        <taxon>Metazoa</taxon>
        <taxon>Chordata</taxon>
        <taxon>Craniata</taxon>
        <taxon>Vertebrata</taxon>
        <taxon>Euteleostomi</taxon>
        <taxon>Actinopterygii</taxon>
        <taxon>Neopterygii</taxon>
        <taxon>Teleostei</taxon>
        <taxon>Neoteleostei</taxon>
        <taxon>Acanthomorphata</taxon>
        <taxon>Carangaria</taxon>
        <taxon>Pleuronectiformes</taxon>
        <taxon>Pleuronectoidei</taxon>
        <taxon>Soleidae</taxon>
        <taxon>Solea</taxon>
    </lineage>
</organism>
<keyword evidence="3" id="KW-1185">Reference proteome</keyword>
<name>A0AAV6RK50_SOLSE</name>
<evidence type="ECO:0000313" key="2">
    <source>
        <dbReference type="EMBL" id="KAG7505514.1"/>
    </source>
</evidence>
<accession>A0AAV6RK50</accession>
<reference evidence="2 3" key="1">
    <citation type="journal article" date="2021" name="Sci. Rep.">
        <title>Chromosome anchoring in Senegalese sole (Solea senegalensis) reveals sex-associated markers and genome rearrangements in flatfish.</title>
        <authorList>
            <person name="Guerrero-Cozar I."/>
            <person name="Gomez-Garrido J."/>
            <person name="Berbel C."/>
            <person name="Martinez-Blanch J.F."/>
            <person name="Alioto T."/>
            <person name="Claros M.G."/>
            <person name="Gagnaire P.A."/>
            <person name="Manchado M."/>
        </authorList>
    </citation>
    <scope>NUCLEOTIDE SEQUENCE [LARGE SCALE GENOMIC DNA]</scope>
    <source>
        <strain evidence="2">Sse05_10M</strain>
    </source>
</reference>
<protein>
    <submittedName>
        <fullName evidence="2">Uncharacterized protein</fullName>
    </submittedName>
</protein>
<comment type="caution">
    <text evidence="2">The sequence shown here is derived from an EMBL/GenBank/DDBJ whole genome shotgun (WGS) entry which is preliminary data.</text>
</comment>
<sequence length="242" mass="27242">MPTVLLPHLSVFTGQLPTQSFPRFAPFRVDFKSTQRKWSNQPVWQQSCYTGKSCLESVLFASEHKGKPLSCGGLRTTYYCPLQIQHFDSWWMDGGWTEDGRLLYSKRPLSLSIHTHTHTGVKHASFTLHLLWSTEKTQTILCVTQYGPPISSTLTTSLPSSFWLWLSSALPCLPYMAIVHQHVGRCLCGSWLGIDSLSHQSSSSNRRFPSPAFPLPPSSVTTTERKDEDNYKTQAAVTHPIS</sequence>
<feature type="compositionally biased region" description="Polar residues" evidence="1">
    <location>
        <begin position="232"/>
        <end position="242"/>
    </location>
</feature>
<feature type="region of interest" description="Disordered" evidence="1">
    <location>
        <begin position="203"/>
        <end position="242"/>
    </location>
</feature>
<dbReference type="EMBL" id="JAGKHQ010000011">
    <property type="protein sequence ID" value="KAG7505514.1"/>
    <property type="molecule type" value="Genomic_DNA"/>
</dbReference>
<evidence type="ECO:0000256" key="1">
    <source>
        <dbReference type="SAM" id="MobiDB-lite"/>
    </source>
</evidence>
<dbReference type="Proteomes" id="UP000693946">
    <property type="component" value="Linkage Group LG19"/>
</dbReference>
<dbReference type="AlphaFoldDB" id="A0AAV6RK50"/>
<proteinExistence type="predicted"/>
<gene>
    <name evidence="2" type="ORF">JOB18_033466</name>
</gene>